<dbReference type="EMBL" id="CP002786">
    <property type="protein sequence ID" value="AEF41365.1"/>
    <property type="molecule type" value="Genomic_DNA"/>
</dbReference>
<keyword evidence="3" id="KW-1185">Reference proteome</keyword>
<evidence type="ECO:0000313" key="2">
    <source>
        <dbReference type="EMBL" id="AEF41365.1"/>
    </source>
</evidence>
<name>F6EK08_HOYSD</name>
<organism evidence="2 3">
    <name type="scientific">Hoyosella subflava (strain DSM 45089 / JCM 17490 / NBRC 109087 / DQS3-9A1)</name>
    <name type="common">Amycolicicoccus subflavus</name>
    <dbReference type="NCBI Taxonomy" id="443218"/>
    <lineage>
        <taxon>Bacteria</taxon>
        <taxon>Bacillati</taxon>
        <taxon>Actinomycetota</taxon>
        <taxon>Actinomycetes</taxon>
        <taxon>Mycobacteriales</taxon>
        <taxon>Hoyosellaceae</taxon>
        <taxon>Hoyosella</taxon>
    </lineage>
</organism>
<dbReference type="STRING" id="443218.AS9A_2918"/>
<accession>F6EK08</accession>
<dbReference type="KEGG" id="asd:AS9A_2918"/>
<reference evidence="2 3" key="1">
    <citation type="journal article" date="2011" name="J. Bacteriol.">
        <title>Complete genome sequence of Amycolicicoccus subflavus DQS3-9A1T, an actinomycete isolated from crude oil-polluted soil.</title>
        <authorList>
            <person name="Cai M."/>
            <person name="Chen W.M."/>
            <person name="Nie Y."/>
            <person name="Chi C.Q."/>
            <person name="Wang Y.N."/>
            <person name="Tang Y.Q."/>
            <person name="Li G.Y."/>
            <person name="Wu X.L."/>
        </authorList>
    </citation>
    <scope>NUCLEOTIDE SEQUENCE [LARGE SCALE GENOMIC DNA]</scope>
    <source>
        <strain evidence="3">DSM 45089 / DQS3-9A1</strain>
    </source>
</reference>
<evidence type="ECO:0000256" key="1">
    <source>
        <dbReference type="SAM" id="MobiDB-lite"/>
    </source>
</evidence>
<dbReference type="Proteomes" id="UP000009235">
    <property type="component" value="Chromosome"/>
</dbReference>
<sequence>MRAEAFHLVPQVYLPTTLEACSPKRSARLEAAQPGEAKQVSEAADVPRGYRLGSGPRVL</sequence>
<evidence type="ECO:0000313" key="3">
    <source>
        <dbReference type="Proteomes" id="UP000009235"/>
    </source>
</evidence>
<gene>
    <name evidence="2" type="ordered locus">AS9A_2918</name>
</gene>
<dbReference type="AlphaFoldDB" id="F6EK08"/>
<feature type="region of interest" description="Disordered" evidence="1">
    <location>
        <begin position="30"/>
        <end position="59"/>
    </location>
</feature>
<proteinExistence type="predicted"/>
<protein>
    <submittedName>
        <fullName evidence="2">Uncharacterized protein</fullName>
    </submittedName>
</protein>
<dbReference type="HOGENOM" id="CLU_2950049_0_0_11"/>